<dbReference type="PROSITE" id="PS51257">
    <property type="entry name" value="PROKAR_LIPOPROTEIN"/>
    <property type="match status" value="1"/>
</dbReference>
<evidence type="ECO:0000256" key="2">
    <source>
        <dbReference type="ARBA" id="ARBA00022630"/>
    </source>
</evidence>
<accession>A0A160TBZ0</accession>
<reference evidence="7" key="1">
    <citation type="submission" date="2015-10" db="EMBL/GenBank/DDBJ databases">
        <authorList>
            <person name="Gilbert D.G."/>
        </authorList>
    </citation>
    <scope>NUCLEOTIDE SEQUENCE</scope>
</reference>
<evidence type="ECO:0000256" key="3">
    <source>
        <dbReference type="ARBA" id="ARBA00022827"/>
    </source>
</evidence>
<dbReference type="EMBL" id="CZQC01000058">
    <property type="protein sequence ID" value="CUS41955.1"/>
    <property type="molecule type" value="Genomic_DNA"/>
</dbReference>
<keyword evidence="3" id="KW-0274">FAD</keyword>
<evidence type="ECO:0000313" key="7">
    <source>
        <dbReference type="EMBL" id="CUS41955.1"/>
    </source>
</evidence>
<comment type="cofactor">
    <cofactor evidence="1">
        <name>FAD</name>
        <dbReference type="ChEBI" id="CHEBI:57692"/>
    </cofactor>
</comment>
<gene>
    <name evidence="7" type="ORF">MGWOODY_Tha3003</name>
</gene>
<dbReference type="InterPro" id="IPR020946">
    <property type="entry name" value="Flavin_mOase-like"/>
</dbReference>
<dbReference type="Gene3D" id="3.50.50.60">
    <property type="entry name" value="FAD/NAD(P)-binding domain"/>
    <property type="match status" value="2"/>
</dbReference>
<dbReference type="GO" id="GO:0004499">
    <property type="term" value="F:N,N-dimethylaniline monooxygenase activity"/>
    <property type="evidence" value="ECO:0007669"/>
    <property type="project" value="InterPro"/>
</dbReference>
<dbReference type="PANTHER" id="PTHR43872">
    <property type="entry name" value="MONOOXYGENASE, PUTATIVE (AFU_ORTHOLOGUE AFUA_8G02570)-RELATED"/>
    <property type="match status" value="1"/>
</dbReference>
<organism evidence="7">
    <name type="scientific">hydrothermal vent metagenome</name>
    <dbReference type="NCBI Taxonomy" id="652676"/>
    <lineage>
        <taxon>unclassified sequences</taxon>
        <taxon>metagenomes</taxon>
        <taxon>ecological metagenomes</taxon>
    </lineage>
</organism>
<dbReference type="InterPro" id="IPR051820">
    <property type="entry name" value="FAD-binding_MO"/>
</dbReference>
<dbReference type="Pfam" id="PF00743">
    <property type="entry name" value="FMO-like"/>
    <property type="match status" value="1"/>
</dbReference>
<evidence type="ECO:0000256" key="1">
    <source>
        <dbReference type="ARBA" id="ARBA00001974"/>
    </source>
</evidence>
<evidence type="ECO:0000256" key="4">
    <source>
        <dbReference type="ARBA" id="ARBA00022857"/>
    </source>
</evidence>
<evidence type="ECO:0000256" key="5">
    <source>
        <dbReference type="ARBA" id="ARBA00023002"/>
    </source>
</evidence>
<dbReference type="GO" id="GO:0050661">
    <property type="term" value="F:NADP binding"/>
    <property type="evidence" value="ECO:0007669"/>
    <property type="project" value="InterPro"/>
</dbReference>
<evidence type="ECO:0000256" key="6">
    <source>
        <dbReference type="ARBA" id="ARBA00023033"/>
    </source>
</evidence>
<dbReference type="PANTHER" id="PTHR43872:SF1">
    <property type="entry name" value="MONOOXYGENASE, PUTATIVE (AFU_ORTHOLOGUE AFUA_8G02570)-RELATED"/>
    <property type="match status" value="1"/>
</dbReference>
<keyword evidence="2" id="KW-0285">Flavoprotein</keyword>
<protein>
    <submittedName>
        <fullName evidence="7">Long-chain alkane monooxygenase AlmA</fullName>
    </submittedName>
</protein>
<dbReference type="GO" id="GO:0050660">
    <property type="term" value="F:flavin adenine dinucleotide binding"/>
    <property type="evidence" value="ECO:0007669"/>
    <property type="project" value="InterPro"/>
</dbReference>
<sequence length="493" mass="55862">MSKEYFDVLIIGAGLSGIGTACHLKKEAAGKTFAILEGRTAIGGTWDLFRYPGIRSDSDMFTLGYEFKPWTQRKGIADGEDIRNYIREAAADYNIEPHIRYSHKVKSAAWSTKDAQWTVDVELSDTGETKQYVCSFFISCTGYYNYDQGFTPDFEGRDDYKGQVLHPQFWPENLDYQDKKVVVIGSGATAVTLVPAMTDKAQKVTMLQRSPSYVLSVPQEDIMVNGLRKILPESWVYRIIRGRNVSITLGIYKFCKAFPGAARNLLQGMIKRQLPADFDMSHFTPKYNPWDERLCAVPNGDMFKAIKKGKADVVTDHIDRFTEKGILLKSGKELEADIIVTATGLQVQMLGNMKLTMDGEPLSIADKMSFRGAMFEDVPNFSMVFGYTNASWTLKADLIASWVCGLMKHMDDKGLRQVTPRNYDNSMEKVSFIEMQSGYIERIRNTIPRQGTKKPWKLYQNYMLDMASLKLSSFEEETLEYSNPIQTSEPKMA</sequence>
<keyword evidence="6 7" id="KW-0503">Monooxygenase</keyword>
<dbReference type="Pfam" id="PF13450">
    <property type="entry name" value="NAD_binding_8"/>
    <property type="match status" value="1"/>
</dbReference>
<dbReference type="InterPro" id="IPR036188">
    <property type="entry name" value="FAD/NAD-bd_sf"/>
</dbReference>
<dbReference type="FunFam" id="3.50.50.60:FF:000228">
    <property type="entry name" value="FAD-containing monooxygenase EthA"/>
    <property type="match status" value="1"/>
</dbReference>
<name>A0A160TBZ0_9ZZZZ</name>
<proteinExistence type="predicted"/>
<dbReference type="SUPFAM" id="SSF51905">
    <property type="entry name" value="FAD/NAD(P)-binding domain"/>
    <property type="match status" value="2"/>
</dbReference>
<dbReference type="AlphaFoldDB" id="A0A160TBZ0"/>
<keyword evidence="4" id="KW-0521">NADP</keyword>
<keyword evidence="5" id="KW-0560">Oxidoreductase</keyword>
<dbReference type="PRINTS" id="PR00411">
    <property type="entry name" value="PNDRDTASEI"/>
</dbReference>